<organism evidence="1">
    <name type="scientific">marine sediment metagenome</name>
    <dbReference type="NCBI Taxonomy" id="412755"/>
    <lineage>
        <taxon>unclassified sequences</taxon>
        <taxon>metagenomes</taxon>
        <taxon>ecological metagenomes</taxon>
    </lineage>
</organism>
<dbReference type="AlphaFoldDB" id="A0A0F8Y9K7"/>
<evidence type="ECO:0000313" key="1">
    <source>
        <dbReference type="EMBL" id="KKK78068.1"/>
    </source>
</evidence>
<sequence>AVVADAALIAHHHVLYGYVRHAFLLHGEYVQVVAVLADLSHPGVDRAVKYHIAKRGPGKLDLPALGYCNGGPGRKHHQGRGKYQKSYFNDLPSFPVENTVCLPLLYHAAFSQ</sequence>
<accession>A0A0F8Y9K7</accession>
<protein>
    <submittedName>
        <fullName evidence="1">Uncharacterized protein</fullName>
    </submittedName>
</protein>
<dbReference type="EMBL" id="LAZR01054661">
    <property type="protein sequence ID" value="KKK78068.1"/>
    <property type="molecule type" value="Genomic_DNA"/>
</dbReference>
<gene>
    <name evidence="1" type="ORF">LCGC14_2847260</name>
</gene>
<feature type="non-terminal residue" evidence="1">
    <location>
        <position position="1"/>
    </location>
</feature>
<name>A0A0F8Y9K7_9ZZZZ</name>
<comment type="caution">
    <text evidence="1">The sequence shown here is derived from an EMBL/GenBank/DDBJ whole genome shotgun (WGS) entry which is preliminary data.</text>
</comment>
<reference evidence="1" key="1">
    <citation type="journal article" date="2015" name="Nature">
        <title>Complex archaea that bridge the gap between prokaryotes and eukaryotes.</title>
        <authorList>
            <person name="Spang A."/>
            <person name="Saw J.H."/>
            <person name="Jorgensen S.L."/>
            <person name="Zaremba-Niedzwiedzka K."/>
            <person name="Martijn J."/>
            <person name="Lind A.E."/>
            <person name="van Eijk R."/>
            <person name="Schleper C."/>
            <person name="Guy L."/>
            <person name="Ettema T.J."/>
        </authorList>
    </citation>
    <scope>NUCLEOTIDE SEQUENCE</scope>
</reference>
<proteinExistence type="predicted"/>